<gene>
    <name evidence="3" type="ORF">ACFQ16_18585</name>
</gene>
<evidence type="ECO:0000256" key="1">
    <source>
        <dbReference type="SAM" id="MobiDB-lite"/>
    </source>
</evidence>
<keyword evidence="4" id="KW-1185">Reference proteome</keyword>
<comment type="caution">
    <text evidence="3">The sequence shown here is derived from an EMBL/GenBank/DDBJ whole genome shotgun (WGS) entry which is preliminary data.</text>
</comment>
<reference evidence="4" key="1">
    <citation type="journal article" date="2019" name="Int. J. Syst. Evol. Microbiol.">
        <title>The Global Catalogue of Microorganisms (GCM) 10K type strain sequencing project: providing services to taxonomists for standard genome sequencing and annotation.</title>
        <authorList>
            <consortium name="The Broad Institute Genomics Platform"/>
            <consortium name="The Broad Institute Genome Sequencing Center for Infectious Disease"/>
            <person name="Wu L."/>
            <person name="Ma J."/>
        </authorList>
    </citation>
    <scope>NUCLEOTIDE SEQUENCE [LARGE SCALE GENOMIC DNA]</scope>
    <source>
        <strain evidence="4">CCUG 56401</strain>
    </source>
</reference>
<dbReference type="RefSeq" id="WP_263250290.1">
    <property type="nucleotide sequence ID" value="NZ_BAABLT010000040.1"/>
</dbReference>
<feature type="region of interest" description="Disordered" evidence="1">
    <location>
        <begin position="148"/>
        <end position="187"/>
    </location>
</feature>
<sequence length="187" mass="20406">MDEVKAMARAGESMGRAVGTGIKSARFGAKRAGAVGVSLSKQAAARAEQELANRGISTDELQERLAQKATGMSRKELAKCGRKARKEMRKRTAKSRKQLAKNTELARRELAARIDPEPVKGRRKWPWVLLVLAGLGAAAVVALSRRPEEMPVATADHDFGRRDQPGRHAADRNADGQPQAIRPEHSR</sequence>
<evidence type="ECO:0008006" key="5">
    <source>
        <dbReference type="Google" id="ProtNLM"/>
    </source>
</evidence>
<evidence type="ECO:0000313" key="4">
    <source>
        <dbReference type="Proteomes" id="UP001597018"/>
    </source>
</evidence>
<proteinExistence type="predicted"/>
<dbReference type="EMBL" id="JBHTIW010000015">
    <property type="protein sequence ID" value="MFD0921755.1"/>
    <property type="molecule type" value="Genomic_DNA"/>
</dbReference>
<dbReference type="Proteomes" id="UP001597018">
    <property type="component" value="Unassembled WGS sequence"/>
</dbReference>
<evidence type="ECO:0000313" key="3">
    <source>
        <dbReference type="EMBL" id="MFD0921755.1"/>
    </source>
</evidence>
<keyword evidence="2" id="KW-1133">Transmembrane helix</keyword>
<name>A0ABW3FXY4_9PSEU</name>
<accession>A0ABW3FXY4</accession>
<feature type="compositionally biased region" description="Basic residues" evidence="1">
    <location>
        <begin position="80"/>
        <end position="99"/>
    </location>
</feature>
<protein>
    <recommendedName>
        <fullName evidence="5">DUF3618 domain-containing protein</fullName>
    </recommendedName>
</protein>
<organism evidence="3 4">
    <name type="scientific">Saccharopolyspora rosea</name>
    <dbReference type="NCBI Taxonomy" id="524884"/>
    <lineage>
        <taxon>Bacteria</taxon>
        <taxon>Bacillati</taxon>
        <taxon>Actinomycetota</taxon>
        <taxon>Actinomycetes</taxon>
        <taxon>Pseudonocardiales</taxon>
        <taxon>Pseudonocardiaceae</taxon>
        <taxon>Saccharopolyspora</taxon>
    </lineage>
</organism>
<evidence type="ECO:0000256" key="2">
    <source>
        <dbReference type="SAM" id="Phobius"/>
    </source>
</evidence>
<feature type="compositionally biased region" description="Basic and acidic residues" evidence="1">
    <location>
        <begin position="148"/>
        <end position="174"/>
    </location>
</feature>
<feature type="transmembrane region" description="Helical" evidence="2">
    <location>
        <begin position="125"/>
        <end position="143"/>
    </location>
</feature>
<feature type="region of interest" description="Disordered" evidence="1">
    <location>
        <begin position="68"/>
        <end position="101"/>
    </location>
</feature>
<keyword evidence="2" id="KW-0472">Membrane</keyword>
<keyword evidence="2" id="KW-0812">Transmembrane</keyword>